<sequence>MEQPAEILRHADVELRRWRMDDIDTLHRVMTESRDHLLPWLAFAATHDRKQGHDFLARSQEQWASGEAYSYAITSGGEVIGSCGLHRRIGPSGLEIGYWIHPAWTGKGLATMAAAALVRAGGQLPGIDHVEIHHDEGNPASGAVARRLGFTEIARTRDPEGPRAAGQTGVEVRWRLRTAV</sequence>
<dbReference type="RefSeq" id="WP_346095547.1">
    <property type="nucleotide sequence ID" value="NZ_BAAABY010000023.1"/>
</dbReference>
<feature type="domain" description="N-acetyltransferase" evidence="1">
    <location>
        <begin position="13"/>
        <end position="177"/>
    </location>
</feature>
<organism evidence="2 3">
    <name type="scientific">Streptomyces olivaceiscleroticus</name>
    <dbReference type="NCBI Taxonomy" id="68245"/>
    <lineage>
        <taxon>Bacteria</taxon>
        <taxon>Bacillati</taxon>
        <taxon>Actinomycetota</taxon>
        <taxon>Actinomycetes</taxon>
        <taxon>Kitasatosporales</taxon>
        <taxon>Streptomycetaceae</taxon>
        <taxon>Streptomyces</taxon>
    </lineage>
</organism>
<accession>A0ABN1A1B7</accession>
<evidence type="ECO:0000313" key="3">
    <source>
        <dbReference type="Proteomes" id="UP001500909"/>
    </source>
</evidence>
<comment type="caution">
    <text evidence="2">The sequence shown here is derived from an EMBL/GenBank/DDBJ whole genome shotgun (WGS) entry which is preliminary data.</text>
</comment>
<dbReference type="PROSITE" id="PS51186">
    <property type="entry name" value="GNAT"/>
    <property type="match status" value="1"/>
</dbReference>
<gene>
    <name evidence="2" type="ORF">GCM10010361_31500</name>
</gene>
<dbReference type="EMBL" id="BAAABY010000023">
    <property type="protein sequence ID" value="GAA0465187.1"/>
    <property type="molecule type" value="Genomic_DNA"/>
</dbReference>
<keyword evidence="3" id="KW-1185">Reference proteome</keyword>
<reference evidence="2 3" key="1">
    <citation type="journal article" date="2019" name="Int. J. Syst. Evol. Microbiol.">
        <title>The Global Catalogue of Microorganisms (GCM) 10K type strain sequencing project: providing services to taxonomists for standard genome sequencing and annotation.</title>
        <authorList>
            <consortium name="The Broad Institute Genomics Platform"/>
            <consortium name="The Broad Institute Genome Sequencing Center for Infectious Disease"/>
            <person name="Wu L."/>
            <person name="Ma J."/>
        </authorList>
    </citation>
    <scope>NUCLEOTIDE SEQUENCE [LARGE SCALE GENOMIC DNA]</scope>
    <source>
        <strain evidence="2 3">JCM 4805</strain>
    </source>
</reference>
<dbReference type="PANTHER" id="PTHR43792:SF1">
    <property type="entry name" value="N-ACETYLTRANSFERASE DOMAIN-CONTAINING PROTEIN"/>
    <property type="match status" value="1"/>
</dbReference>
<dbReference type="Pfam" id="PF13302">
    <property type="entry name" value="Acetyltransf_3"/>
    <property type="match status" value="1"/>
</dbReference>
<evidence type="ECO:0000259" key="1">
    <source>
        <dbReference type="PROSITE" id="PS51186"/>
    </source>
</evidence>
<evidence type="ECO:0000313" key="2">
    <source>
        <dbReference type="EMBL" id="GAA0465187.1"/>
    </source>
</evidence>
<dbReference type="InterPro" id="IPR000182">
    <property type="entry name" value="GNAT_dom"/>
</dbReference>
<dbReference type="PANTHER" id="PTHR43792">
    <property type="entry name" value="GNAT FAMILY, PUTATIVE (AFU_ORTHOLOGUE AFUA_3G00765)-RELATED-RELATED"/>
    <property type="match status" value="1"/>
</dbReference>
<dbReference type="InterPro" id="IPR051531">
    <property type="entry name" value="N-acetyltransferase"/>
</dbReference>
<dbReference type="SUPFAM" id="SSF55729">
    <property type="entry name" value="Acyl-CoA N-acyltransferases (Nat)"/>
    <property type="match status" value="1"/>
</dbReference>
<dbReference type="InterPro" id="IPR016181">
    <property type="entry name" value="Acyl_CoA_acyltransferase"/>
</dbReference>
<dbReference type="Gene3D" id="3.40.630.30">
    <property type="match status" value="1"/>
</dbReference>
<name>A0ABN1A1B7_9ACTN</name>
<dbReference type="Proteomes" id="UP001500909">
    <property type="component" value="Unassembled WGS sequence"/>
</dbReference>
<dbReference type="CDD" id="cd04301">
    <property type="entry name" value="NAT_SF"/>
    <property type="match status" value="1"/>
</dbReference>
<protein>
    <submittedName>
        <fullName evidence="2">GNAT family N-acetyltransferase</fullName>
    </submittedName>
</protein>
<proteinExistence type="predicted"/>